<proteinExistence type="predicted"/>
<dbReference type="Proteomes" id="UP000324222">
    <property type="component" value="Unassembled WGS sequence"/>
</dbReference>
<reference evidence="1 2" key="1">
    <citation type="submission" date="2019-05" db="EMBL/GenBank/DDBJ databases">
        <title>Another draft genome of Portunus trituberculatus and its Hox gene families provides insights of decapod evolution.</title>
        <authorList>
            <person name="Jeong J.-H."/>
            <person name="Song I."/>
            <person name="Kim S."/>
            <person name="Choi T."/>
            <person name="Kim D."/>
            <person name="Ryu S."/>
            <person name="Kim W."/>
        </authorList>
    </citation>
    <scope>NUCLEOTIDE SEQUENCE [LARGE SCALE GENOMIC DNA]</scope>
    <source>
        <tissue evidence="1">Muscle</tissue>
    </source>
</reference>
<name>A0A5B7JCU3_PORTR</name>
<dbReference type="EMBL" id="VSRR010097035">
    <property type="protein sequence ID" value="MPC94032.1"/>
    <property type="molecule type" value="Genomic_DNA"/>
</dbReference>
<gene>
    <name evidence="1" type="ORF">E2C01_089184</name>
</gene>
<protein>
    <submittedName>
        <fullName evidence="1">Uncharacterized protein</fullName>
    </submittedName>
</protein>
<sequence length="59" mass="6668">MYRVTREAGAKAWLAWGRGERRDDHTDHTLLAGHSKSMRNGHTHTLPQASRCEALCPLI</sequence>
<organism evidence="1 2">
    <name type="scientific">Portunus trituberculatus</name>
    <name type="common">Swimming crab</name>
    <name type="synonym">Neptunus trituberculatus</name>
    <dbReference type="NCBI Taxonomy" id="210409"/>
    <lineage>
        <taxon>Eukaryota</taxon>
        <taxon>Metazoa</taxon>
        <taxon>Ecdysozoa</taxon>
        <taxon>Arthropoda</taxon>
        <taxon>Crustacea</taxon>
        <taxon>Multicrustacea</taxon>
        <taxon>Malacostraca</taxon>
        <taxon>Eumalacostraca</taxon>
        <taxon>Eucarida</taxon>
        <taxon>Decapoda</taxon>
        <taxon>Pleocyemata</taxon>
        <taxon>Brachyura</taxon>
        <taxon>Eubrachyura</taxon>
        <taxon>Portunoidea</taxon>
        <taxon>Portunidae</taxon>
        <taxon>Portuninae</taxon>
        <taxon>Portunus</taxon>
    </lineage>
</organism>
<keyword evidence="2" id="KW-1185">Reference proteome</keyword>
<evidence type="ECO:0000313" key="2">
    <source>
        <dbReference type="Proteomes" id="UP000324222"/>
    </source>
</evidence>
<accession>A0A5B7JCU3</accession>
<comment type="caution">
    <text evidence="1">The sequence shown here is derived from an EMBL/GenBank/DDBJ whole genome shotgun (WGS) entry which is preliminary data.</text>
</comment>
<dbReference type="AlphaFoldDB" id="A0A5B7JCU3"/>
<evidence type="ECO:0000313" key="1">
    <source>
        <dbReference type="EMBL" id="MPC94032.1"/>
    </source>
</evidence>